<evidence type="ECO:0000259" key="8">
    <source>
        <dbReference type="PROSITE" id="PS50156"/>
    </source>
</evidence>
<protein>
    <submittedName>
        <fullName evidence="9">MMPL family transporter</fullName>
    </submittedName>
</protein>
<gene>
    <name evidence="9" type="ORF">ACFQZM_44835</name>
</gene>
<keyword evidence="10" id="KW-1185">Reference proteome</keyword>
<keyword evidence="5 7" id="KW-1133">Transmembrane helix</keyword>
<dbReference type="EMBL" id="JBHTGP010000032">
    <property type="protein sequence ID" value="MFD0691682.1"/>
    <property type="molecule type" value="Genomic_DNA"/>
</dbReference>
<evidence type="ECO:0000256" key="5">
    <source>
        <dbReference type="ARBA" id="ARBA00022989"/>
    </source>
</evidence>
<comment type="similarity">
    <text evidence="2">Belongs to the resistance-nodulation-cell division (RND) (TC 2.A.6) family. MmpL subfamily.</text>
</comment>
<dbReference type="InterPro" id="IPR004869">
    <property type="entry name" value="MMPL_dom"/>
</dbReference>
<feature type="transmembrane region" description="Helical" evidence="7">
    <location>
        <begin position="693"/>
        <end position="714"/>
    </location>
</feature>
<dbReference type="SUPFAM" id="SSF82866">
    <property type="entry name" value="Multidrug efflux transporter AcrB transmembrane domain"/>
    <property type="match status" value="2"/>
</dbReference>
<keyword evidence="6 7" id="KW-0472">Membrane</keyword>
<feature type="transmembrane region" description="Helical" evidence="7">
    <location>
        <begin position="387"/>
        <end position="405"/>
    </location>
</feature>
<feature type="transmembrane region" description="Helical" evidence="7">
    <location>
        <begin position="202"/>
        <end position="222"/>
    </location>
</feature>
<feature type="transmembrane region" description="Helical" evidence="7">
    <location>
        <begin position="298"/>
        <end position="320"/>
    </location>
</feature>
<feature type="transmembrane region" description="Helical" evidence="7">
    <location>
        <begin position="327"/>
        <end position="351"/>
    </location>
</feature>
<comment type="subcellular location">
    <subcellularLocation>
        <location evidence="1">Cell membrane</location>
        <topology evidence="1">Multi-pass membrane protein</topology>
    </subcellularLocation>
</comment>
<organism evidence="9 10">
    <name type="scientific">Actinomadura fibrosa</name>
    <dbReference type="NCBI Taxonomy" id="111802"/>
    <lineage>
        <taxon>Bacteria</taxon>
        <taxon>Bacillati</taxon>
        <taxon>Actinomycetota</taxon>
        <taxon>Actinomycetes</taxon>
        <taxon>Streptosporangiales</taxon>
        <taxon>Thermomonosporaceae</taxon>
        <taxon>Actinomadura</taxon>
    </lineage>
</organism>
<comment type="caution">
    <text evidence="9">The sequence shown here is derived from an EMBL/GenBank/DDBJ whole genome shotgun (WGS) entry which is preliminary data.</text>
</comment>
<accession>A0ABW2XZB6</accession>
<dbReference type="RefSeq" id="WP_378325975.1">
    <property type="nucleotide sequence ID" value="NZ_JBHTGP010000032.1"/>
</dbReference>
<evidence type="ECO:0000313" key="10">
    <source>
        <dbReference type="Proteomes" id="UP001597063"/>
    </source>
</evidence>
<keyword evidence="4 7" id="KW-0812">Transmembrane</keyword>
<evidence type="ECO:0000256" key="3">
    <source>
        <dbReference type="ARBA" id="ARBA00022475"/>
    </source>
</evidence>
<sequence length="897" mass="93858">MRLPALRPVPPSALPPVLGGRRRPVLGRFGRRCAKHRRAVLGLAGAATLLLGIAASGLSGRLSNGGYTAAGTQSARADRLLARRFHTRPPDLVLLVSPNAPVDDARVAERGRRLAGRIAGRPGVTGVRSYWSPHSSDLRSTDRRSALMAVTLSGGDARATRTAERLVPRAAALARPWRLSATGPAWGNVQFIRQGQHDQRRAELIVVPLVVLVLLAAFGSAYAAMVPAIVGAVAVIGTLALMRLLTHAMAVSVLAPNLATAIGFGLAIDYGLFLVTRFREELARGATVTAAVDLAMRTAGRTVLFSAVTVLAALCGLLLVPLQSLRSLACAAMTVVIMAAAAALLVVPALLATIGTRIDRYDAFARLRRAVPADSARTARPGGLRPVLTGMTVVCTLGLVTMSLARMGPASPNRLRPPALSRLVLGRAGLNRGVASRAVLWFPSVLRAARPPRGAPRPSRLRRTARTAARLLRSRTGRRAVRLAGVLLTMPLAGASAMGAARARRAAANPYEADNRTWRRIAEAAVRRPVLLGGGCALALLLLAVPFGHARFGLTDERSLPADVDAHAVADRIGRDFGEPLGRGLTVVLPSGPAGSRLDGYARRLSARPGVVSVRTATGAYARGRRTGNAPGRYASGKAVLLNVASRLEPQSPAATRLLHRVRAVPAPGRRLVTGVSAHSADTLSAIGRAMPLALGAIACCTFVLLFLFTGGLLVSAKALVLGALSLSASFGAIVLIFQDGHARGLVGGFTVTGRLDAMTLLLAFTIAFGLSIDYEVFLLSRIKERYAASGRHTESVVTGIARTGRLVTAAALAVSLSIGSLITSSNTVLKMNGLGLALAVLVDATVVRGLLVPAVMRLTGPANWWAPVPLARLHHRIGLAEDASAPRRGRAGNVRL</sequence>
<proteinExistence type="inferred from homology"/>
<feature type="transmembrane region" description="Helical" evidence="7">
    <location>
        <begin position="720"/>
        <end position="738"/>
    </location>
</feature>
<name>A0ABW2XZB6_9ACTN</name>
<dbReference type="Proteomes" id="UP001597063">
    <property type="component" value="Unassembled WGS sequence"/>
</dbReference>
<reference evidence="10" key="1">
    <citation type="journal article" date="2019" name="Int. J. Syst. Evol. Microbiol.">
        <title>The Global Catalogue of Microorganisms (GCM) 10K type strain sequencing project: providing services to taxonomists for standard genome sequencing and annotation.</title>
        <authorList>
            <consortium name="The Broad Institute Genomics Platform"/>
            <consortium name="The Broad Institute Genome Sequencing Center for Infectious Disease"/>
            <person name="Wu L."/>
            <person name="Ma J."/>
        </authorList>
    </citation>
    <scope>NUCLEOTIDE SEQUENCE [LARGE SCALE GENOMIC DNA]</scope>
    <source>
        <strain evidence="10">JCM 9371</strain>
    </source>
</reference>
<evidence type="ECO:0000256" key="7">
    <source>
        <dbReference type="SAM" id="Phobius"/>
    </source>
</evidence>
<feature type="transmembrane region" description="Helical" evidence="7">
    <location>
        <begin position="759"/>
        <end position="780"/>
    </location>
</feature>
<evidence type="ECO:0000313" key="9">
    <source>
        <dbReference type="EMBL" id="MFD0691682.1"/>
    </source>
</evidence>
<dbReference type="PANTHER" id="PTHR33406:SF11">
    <property type="entry name" value="MEMBRANE PROTEIN SCO6666-RELATED"/>
    <property type="match status" value="1"/>
</dbReference>
<dbReference type="PROSITE" id="PS50156">
    <property type="entry name" value="SSD"/>
    <property type="match status" value="1"/>
</dbReference>
<keyword evidence="3" id="KW-1003">Cell membrane</keyword>
<evidence type="ECO:0000256" key="1">
    <source>
        <dbReference type="ARBA" id="ARBA00004651"/>
    </source>
</evidence>
<dbReference type="Pfam" id="PF03176">
    <property type="entry name" value="MMPL"/>
    <property type="match status" value="2"/>
</dbReference>
<feature type="transmembrane region" description="Helical" evidence="7">
    <location>
        <begin position="480"/>
        <end position="501"/>
    </location>
</feature>
<feature type="transmembrane region" description="Helical" evidence="7">
    <location>
        <begin position="258"/>
        <end position="278"/>
    </location>
</feature>
<evidence type="ECO:0000256" key="6">
    <source>
        <dbReference type="ARBA" id="ARBA00023136"/>
    </source>
</evidence>
<feature type="transmembrane region" description="Helical" evidence="7">
    <location>
        <begin position="800"/>
        <end position="823"/>
    </location>
</feature>
<dbReference type="InterPro" id="IPR000731">
    <property type="entry name" value="SSD"/>
</dbReference>
<feature type="transmembrane region" description="Helical" evidence="7">
    <location>
        <begin position="39"/>
        <end position="58"/>
    </location>
</feature>
<evidence type="ECO:0000256" key="4">
    <source>
        <dbReference type="ARBA" id="ARBA00022692"/>
    </source>
</evidence>
<dbReference type="PANTHER" id="PTHR33406">
    <property type="entry name" value="MEMBRANE PROTEIN MJ1562-RELATED"/>
    <property type="match status" value="1"/>
</dbReference>
<feature type="transmembrane region" description="Helical" evidence="7">
    <location>
        <begin position="530"/>
        <end position="548"/>
    </location>
</feature>
<dbReference type="Gene3D" id="1.20.1640.10">
    <property type="entry name" value="Multidrug efflux transporter AcrB transmembrane domain"/>
    <property type="match status" value="2"/>
</dbReference>
<feature type="domain" description="SSD" evidence="8">
    <location>
        <begin position="221"/>
        <end position="353"/>
    </location>
</feature>
<dbReference type="InterPro" id="IPR050545">
    <property type="entry name" value="Mycobact_MmpL"/>
</dbReference>
<feature type="transmembrane region" description="Helical" evidence="7">
    <location>
        <begin position="835"/>
        <end position="857"/>
    </location>
</feature>
<evidence type="ECO:0000256" key="2">
    <source>
        <dbReference type="ARBA" id="ARBA00010157"/>
    </source>
</evidence>